<accession>A0A4S8INA9</accession>
<name>A0A4S8INA9_MUSBA</name>
<feature type="compositionally biased region" description="Basic and acidic residues" evidence="1">
    <location>
        <begin position="50"/>
        <end position="74"/>
    </location>
</feature>
<reference evidence="2 3" key="1">
    <citation type="journal article" date="2019" name="Nat. Plants">
        <title>Genome sequencing of Musa balbisiana reveals subgenome evolution and function divergence in polyploid bananas.</title>
        <authorList>
            <person name="Yao X."/>
        </authorList>
    </citation>
    <scope>NUCLEOTIDE SEQUENCE [LARGE SCALE GENOMIC DNA]</scope>
    <source>
        <strain evidence="3">cv. DH-PKW</strain>
        <tissue evidence="2">Leaves</tissue>
    </source>
</reference>
<organism evidence="2 3">
    <name type="scientific">Musa balbisiana</name>
    <name type="common">Banana</name>
    <dbReference type="NCBI Taxonomy" id="52838"/>
    <lineage>
        <taxon>Eukaryota</taxon>
        <taxon>Viridiplantae</taxon>
        <taxon>Streptophyta</taxon>
        <taxon>Embryophyta</taxon>
        <taxon>Tracheophyta</taxon>
        <taxon>Spermatophyta</taxon>
        <taxon>Magnoliopsida</taxon>
        <taxon>Liliopsida</taxon>
        <taxon>Zingiberales</taxon>
        <taxon>Musaceae</taxon>
        <taxon>Musa</taxon>
    </lineage>
</organism>
<gene>
    <name evidence="2" type="ORF">C4D60_Mb06t05610</name>
</gene>
<keyword evidence="3" id="KW-1185">Reference proteome</keyword>
<protein>
    <submittedName>
        <fullName evidence="2">Uncharacterized protein</fullName>
    </submittedName>
</protein>
<evidence type="ECO:0000256" key="1">
    <source>
        <dbReference type="SAM" id="MobiDB-lite"/>
    </source>
</evidence>
<sequence>MEELDLFVDGRESYVEGSNSRYNSRTPPPKNSSLHQKHYLRMKVAQPGDAKFDPPARDVHQKSNEEDHLTNVSF</sequence>
<feature type="compositionally biased region" description="Polar residues" evidence="1">
    <location>
        <begin position="16"/>
        <end position="25"/>
    </location>
</feature>
<comment type="caution">
    <text evidence="2">The sequence shown here is derived from an EMBL/GenBank/DDBJ whole genome shotgun (WGS) entry which is preliminary data.</text>
</comment>
<dbReference type="EMBL" id="PYDT01000009">
    <property type="protein sequence ID" value="THU49062.1"/>
    <property type="molecule type" value="Genomic_DNA"/>
</dbReference>
<proteinExistence type="predicted"/>
<dbReference type="Proteomes" id="UP000317650">
    <property type="component" value="Chromosome 6"/>
</dbReference>
<evidence type="ECO:0000313" key="2">
    <source>
        <dbReference type="EMBL" id="THU49062.1"/>
    </source>
</evidence>
<evidence type="ECO:0000313" key="3">
    <source>
        <dbReference type="Proteomes" id="UP000317650"/>
    </source>
</evidence>
<feature type="region of interest" description="Disordered" evidence="1">
    <location>
        <begin position="47"/>
        <end position="74"/>
    </location>
</feature>
<feature type="region of interest" description="Disordered" evidence="1">
    <location>
        <begin position="1"/>
        <end position="35"/>
    </location>
</feature>
<dbReference type="AlphaFoldDB" id="A0A4S8INA9"/>